<accession>A0A8B9MJU2</accession>
<keyword evidence="6" id="KW-1185">Reference proteome</keyword>
<dbReference type="InterPro" id="IPR008139">
    <property type="entry name" value="SaposinB_dom"/>
</dbReference>
<keyword evidence="1" id="KW-1015">Disulfide bond</keyword>
<name>A0A8B9MJU2_9AVES</name>
<evidence type="ECO:0000259" key="4">
    <source>
        <dbReference type="PROSITE" id="PS50015"/>
    </source>
</evidence>
<dbReference type="Ensembl" id="ENSANIT00000009030.1">
    <property type="protein sequence ID" value="ENSANIP00000008727.1"/>
    <property type="gene ID" value="ENSANIG00000005875.1"/>
</dbReference>
<feature type="region of interest" description="Disordered" evidence="3">
    <location>
        <begin position="372"/>
        <end position="395"/>
    </location>
</feature>
<feature type="region of interest" description="Disordered" evidence="3">
    <location>
        <begin position="1"/>
        <end position="47"/>
    </location>
</feature>
<dbReference type="PANTHER" id="PTHR11480">
    <property type="entry name" value="SAPOSIN-RELATED"/>
    <property type="match status" value="1"/>
</dbReference>
<proteinExistence type="predicted"/>
<dbReference type="SUPFAM" id="SSF47862">
    <property type="entry name" value="Saposin"/>
    <property type="match status" value="2"/>
</dbReference>
<protein>
    <submittedName>
        <fullName evidence="5">Surfactant protein B</fullName>
    </submittedName>
</protein>
<dbReference type="Gene3D" id="1.10.225.10">
    <property type="entry name" value="Saposin-like"/>
    <property type="match status" value="2"/>
</dbReference>
<evidence type="ECO:0000256" key="2">
    <source>
        <dbReference type="ARBA" id="ARBA00023180"/>
    </source>
</evidence>
<feature type="domain" description="Saposin B-type" evidence="4">
    <location>
        <begin position="262"/>
        <end position="339"/>
    </location>
</feature>
<evidence type="ECO:0000313" key="6">
    <source>
        <dbReference type="Proteomes" id="UP000694541"/>
    </source>
</evidence>
<dbReference type="GO" id="GO:0019216">
    <property type="term" value="P:regulation of lipid metabolic process"/>
    <property type="evidence" value="ECO:0007669"/>
    <property type="project" value="TreeGrafter"/>
</dbReference>
<reference evidence="5" key="1">
    <citation type="submission" date="2025-08" db="UniProtKB">
        <authorList>
            <consortium name="Ensembl"/>
        </authorList>
    </citation>
    <scope>IDENTIFICATION</scope>
</reference>
<dbReference type="AlphaFoldDB" id="A0A8B9MJU2"/>
<dbReference type="GO" id="GO:0007193">
    <property type="term" value="P:adenylate cyclase-inhibiting G protein-coupled receptor signaling pathway"/>
    <property type="evidence" value="ECO:0007669"/>
    <property type="project" value="TreeGrafter"/>
</dbReference>
<dbReference type="Proteomes" id="UP000694541">
    <property type="component" value="Unplaced"/>
</dbReference>
<dbReference type="Pfam" id="PF03489">
    <property type="entry name" value="SapB_2"/>
    <property type="match status" value="1"/>
</dbReference>
<feature type="compositionally biased region" description="Gly residues" evidence="3">
    <location>
        <begin position="18"/>
        <end position="39"/>
    </location>
</feature>
<evidence type="ECO:0000256" key="3">
    <source>
        <dbReference type="SAM" id="MobiDB-lite"/>
    </source>
</evidence>
<sequence>MGTWPRGTRGCGDTSRATGGGGGPRGAAPGGAGGGGGGLKVAAPRCPRGRGARVPVVLAPTQRPPPAGAIRGRRGLALPAPPWHRHPCWHSSSPCSVPPQVGNPATPAWVPPQNWVPLLPKLERHHGELGATPDLGVPHLQLGDMCADCQQIITLLTRMANESATKGFLRRECAALPVPSMVPPCQNLVHEYFSLLLLDLEGHLKPSAICARLELCPGEPGGAPAMPRLGALSTRLQVQVLGAAGGGCPGAPVATSKALPIPLPLCWLCRTFLARAEATVPKEAVAEAATKLCRVLPVVVVGACQCLVQRYGVLLVEEVLGRLAPRLLCRLLLTCGPEDGYAPSSPPRQTLGAAAAPPAACAGTEVSGVTRCKVPKRHHTPRKCARVPKGVTAPR</sequence>
<dbReference type="InterPro" id="IPR011001">
    <property type="entry name" value="Saposin-like"/>
</dbReference>
<dbReference type="SMART" id="SM00741">
    <property type="entry name" value="SapB"/>
    <property type="match status" value="2"/>
</dbReference>
<dbReference type="PANTHER" id="PTHR11480:SF36">
    <property type="entry name" value="PROSAPOSIN"/>
    <property type="match status" value="1"/>
</dbReference>
<evidence type="ECO:0000256" key="1">
    <source>
        <dbReference type="ARBA" id="ARBA00023157"/>
    </source>
</evidence>
<dbReference type="PROSITE" id="PS50015">
    <property type="entry name" value="SAP_B"/>
    <property type="match status" value="2"/>
</dbReference>
<evidence type="ECO:0000313" key="5">
    <source>
        <dbReference type="Ensembl" id="ENSANIP00000008727.1"/>
    </source>
</evidence>
<dbReference type="InterPro" id="IPR008138">
    <property type="entry name" value="SapB_2"/>
</dbReference>
<feature type="domain" description="Saposin B-type" evidence="4">
    <location>
        <begin position="142"/>
        <end position="220"/>
    </location>
</feature>
<organism evidence="5 6">
    <name type="scientific">Accipiter nisus</name>
    <name type="common">Eurasian sparrowhawk</name>
    <dbReference type="NCBI Taxonomy" id="211598"/>
    <lineage>
        <taxon>Eukaryota</taxon>
        <taxon>Metazoa</taxon>
        <taxon>Chordata</taxon>
        <taxon>Craniata</taxon>
        <taxon>Vertebrata</taxon>
        <taxon>Euteleostomi</taxon>
        <taxon>Archelosauria</taxon>
        <taxon>Archosauria</taxon>
        <taxon>Dinosauria</taxon>
        <taxon>Saurischia</taxon>
        <taxon>Theropoda</taxon>
        <taxon>Coelurosauria</taxon>
        <taxon>Aves</taxon>
        <taxon>Neognathae</taxon>
        <taxon>Neoaves</taxon>
        <taxon>Telluraves</taxon>
        <taxon>Accipitrimorphae</taxon>
        <taxon>Accipitriformes</taxon>
        <taxon>Accipitridae</taxon>
        <taxon>Accipitrinae</taxon>
        <taxon>Accipiter</taxon>
    </lineage>
</organism>
<keyword evidence="2" id="KW-0325">Glycoprotein</keyword>
<feature type="compositionally biased region" description="Basic residues" evidence="3">
    <location>
        <begin position="373"/>
        <end position="386"/>
    </location>
</feature>
<reference evidence="5" key="2">
    <citation type="submission" date="2025-09" db="UniProtKB">
        <authorList>
            <consortium name="Ensembl"/>
        </authorList>
    </citation>
    <scope>IDENTIFICATION</scope>
</reference>
<dbReference type="InterPro" id="IPR051428">
    <property type="entry name" value="Sphingo_Act-Surfact_Prot"/>
</dbReference>